<dbReference type="PANTHER" id="PTHR24088:SF0">
    <property type="entry name" value="SMALL RIBOSOMAL SUBUNIT PROTEIN US17M"/>
    <property type="match status" value="1"/>
</dbReference>
<dbReference type="SUPFAM" id="SSF50249">
    <property type="entry name" value="Nucleic acid-binding proteins"/>
    <property type="match status" value="1"/>
</dbReference>
<dbReference type="InParanoid" id="A0A6P8YJB5"/>
<dbReference type="GO" id="GO:0003735">
    <property type="term" value="F:structural constituent of ribosome"/>
    <property type="evidence" value="ECO:0007669"/>
    <property type="project" value="InterPro"/>
</dbReference>
<keyword evidence="2" id="KW-0689">Ribosomal protein</keyword>
<dbReference type="CTD" id="51373"/>
<dbReference type="GO" id="GO:0032543">
    <property type="term" value="P:mitochondrial translation"/>
    <property type="evidence" value="ECO:0007669"/>
    <property type="project" value="TreeGrafter"/>
</dbReference>
<dbReference type="GeneID" id="117642730"/>
<dbReference type="FunCoup" id="A0A6P8YJB5">
    <property type="interactions" value="1148"/>
</dbReference>
<name>A0A6P8YJB5_THRPL</name>
<keyword evidence="2" id="KW-0687">Ribonucleoprotein</keyword>
<evidence type="ECO:0000313" key="1">
    <source>
        <dbReference type="Proteomes" id="UP000515158"/>
    </source>
</evidence>
<proteinExistence type="predicted"/>
<dbReference type="GO" id="GO:0005763">
    <property type="term" value="C:mitochondrial small ribosomal subunit"/>
    <property type="evidence" value="ECO:0007669"/>
    <property type="project" value="InterPro"/>
</dbReference>
<dbReference type="OrthoDB" id="274752at2759"/>
<dbReference type="KEGG" id="tpal:117642730"/>
<dbReference type="AlphaFoldDB" id="A0A6P8YJB5"/>
<dbReference type="Proteomes" id="UP000515158">
    <property type="component" value="Unplaced"/>
</dbReference>
<protein>
    <submittedName>
        <fullName evidence="2">28S ribosomal protein S17, mitochondrial</fullName>
    </submittedName>
</protein>
<keyword evidence="1" id="KW-1185">Reference proteome</keyword>
<sequence>MAAKAVVSRGASLLLGTCVPCVKTNASKFKVRRLVLDTYLHMYFPEYEYIYAHDPQKICKTGDSVLLKKLPEKLTTLITHEVDRVVYPLGDVTDPVTGKKVTFNHYRESQDAETELYGPLPTRFQYDKAPPRGWQEDKKDLTHRETYIKYNDDGKDQKYAI</sequence>
<dbReference type="InterPro" id="IPR012340">
    <property type="entry name" value="NA-bd_OB-fold"/>
</dbReference>
<evidence type="ECO:0000313" key="2">
    <source>
        <dbReference type="RefSeq" id="XP_034237105.1"/>
    </source>
</evidence>
<dbReference type="PANTHER" id="PTHR24088">
    <property type="entry name" value="28S RIBOSOMAL PROTEIN S17, MITOCHONDRIAL"/>
    <property type="match status" value="1"/>
</dbReference>
<dbReference type="Gene3D" id="2.40.50.140">
    <property type="entry name" value="Nucleic acid-binding proteins"/>
    <property type="match status" value="1"/>
</dbReference>
<gene>
    <name evidence="2" type="primary">LOC117642730</name>
</gene>
<dbReference type="InterPro" id="IPR039193">
    <property type="entry name" value="Ribosomal_uS17m_metazoa"/>
</dbReference>
<reference evidence="2" key="1">
    <citation type="submission" date="2025-08" db="UniProtKB">
        <authorList>
            <consortium name="RefSeq"/>
        </authorList>
    </citation>
    <scope>IDENTIFICATION</scope>
    <source>
        <tissue evidence="2">Total insect</tissue>
    </source>
</reference>
<organism evidence="2">
    <name type="scientific">Thrips palmi</name>
    <name type="common">Melon thrips</name>
    <dbReference type="NCBI Taxonomy" id="161013"/>
    <lineage>
        <taxon>Eukaryota</taxon>
        <taxon>Metazoa</taxon>
        <taxon>Ecdysozoa</taxon>
        <taxon>Arthropoda</taxon>
        <taxon>Hexapoda</taxon>
        <taxon>Insecta</taxon>
        <taxon>Pterygota</taxon>
        <taxon>Neoptera</taxon>
        <taxon>Paraneoptera</taxon>
        <taxon>Thysanoptera</taxon>
        <taxon>Terebrantia</taxon>
        <taxon>Thripoidea</taxon>
        <taxon>Thripidae</taxon>
        <taxon>Thrips</taxon>
    </lineage>
</organism>
<accession>A0A6P8YJB5</accession>
<dbReference type="RefSeq" id="XP_034237105.1">
    <property type="nucleotide sequence ID" value="XM_034381214.1"/>
</dbReference>